<evidence type="ECO:0000313" key="2">
    <source>
        <dbReference type="Proteomes" id="UP000013084"/>
    </source>
</evidence>
<accession>N9RL93</accession>
<gene>
    <name evidence="1" type="ORF">F902_01380</name>
</gene>
<reference evidence="1 2" key="1">
    <citation type="submission" date="2013-02" db="EMBL/GenBank/DDBJ databases">
        <title>The Genome Sequence of Acinetobacter sp. CIP 70.18.</title>
        <authorList>
            <consortium name="The Broad Institute Genome Sequencing Platform"/>
            <consortium name="The Broad Institute Genome Sequencing Center for Infectious Disease"/>
            <person name="Cerqueira G."/>
            <person name="Feldgarden M."/>
            <person name="Courvalin P."/>
            <person name="Perichon B."/>
            <person name="Grillot-Courvalin C."/>
            <person name="Clermont D."/>
            <person name="Rocha E."/>
            <person name="Yoon E.-J."/>
            <person name="Nemec A."/>
            <person name="Walker B."/>
            <person name="Young S.K."/>
            <person name="Zeng Q."/>
            <person name="Gargeya S."/>
            <person name="Fitzgerald M."/>
            <person name="Haas B."/>
            <person name="Abouelleil A."/>
            <person name="Alvarado L."/>
            <person name="Arachchi H.M."/>
            <person name="Berlin A.M."/>
            <person name="Chapman S.B."/>
            <person name="Dewar J."/>
            <person name="Goldberg J."/>
            <person name="Griggs A."/>
            <person name="Gujja S."/>
            <person name="Hansen M."/>
            <person name="Howarth C."/>
            <person name="Imamovic A."/>
            <person name="Larimer J."/>
            <person name="McCowan C."/>
            <person name="Murphy C."/>
            <person name="Neiman D."/>
            <person name="Pearson M."/>
            <person name="Priest M."/>
            <person name="Roberts A."/>
            <person name="Saif S."/>
            <person name="Shea T."/>
            <person name="Sisk P."/>
            <person name="Sykes S."/>
            <person name="Wortman J."/>
            <person name="Nusbaum C."/>
            <person name="Birren B."/>
        </authorList>
    </citation>
    <scope>NUCLEOTIDE SEQUENCE [LARGE SCALE GENOMIC DNA]</scope>
    <source>
        <strain evidence="1 2">CIP 70.18</strain>
    </source>
</reference>
<dbReference type="PATRIC" id="fig|1217700.3.peg.1326"/>
<proteinExistence type="predicted"/>
<organism evidence="1 2">
    <name type="scientific">Acinetobacter higginsii</name>
    <dbReference type="NCBI Taxonomy" id="70347"/>
    <lineage>
        <taxon>Bacteria</taxon>
        <taxon>Pseudomonadati</taxon>
        <taxon>Pseudomonadota</taxon>
        <taxon>Gammaproteobacteria</taxon>
        <taxon>Moraxellales</taxon>
        <taxon>Moraxellaceae</taxon>
        <taxon>Acinetobacter</taxon>
    </lineage>
</organism>
<dbReference type="OrthoDB" id="6712272at2"/>
<comment type="caution">
    <text evidence="1">The sequence shown here is derived from an EMBL/GenBank/DDBJ whole genome shotgun (WGS) entry which is preliminary data.</text>
</comment>
<sequence length="77" mass="9156">MSEQEKLILMPAELSLEAATKRASEQYEECSENFKNLHRDCREPEYTRLKTRWIEHRAVQLQEQYRALVKVVGRTSC</sequence>
<dbReference type="HOGENOM" id="CLU_2613982_0_0_6"/>
<dbReference type="Proteomes" id="UP000013084">
    <property type="component" value="Unassembled WGS sequence"/>
</dbReference>
<dbReference type="RefSeq" id="WP_005202104.1">
    <property type="nucleotide sequence ID" value="NZ_KB850072.1"/>
</dbReference>
<dbReference type="AlphaFoldDB" id="N9RL93"/>
<dbReference type="EMBL" id="APRN01000035">
    <property type="protein sequence ID" value="ENX58753.1"/>
    <property type="molecule type" value="Genomic_DNA"/>
</dbReference>
<protein>
    <submittedName>
        <fullName evidence="1">Uncharacterized protein</fullName>
    </submittedName>
</protein>
<name>N9RL93_9GAMM</name>
<keyword evidence="2" id="KW-1185">Reference proteome</keyword>
<evidence type="ECO:0000313" key="1">
    <source>
        <dbReference type="EMBL" id="ENX58753.1"/>
    </source>
</evidence>